<keyword evidence="1" id="KW-0472">Membrane</keyword>
<feature type="transmembrane region" description="Helical" evidence="1">
    <location>
        <begin position="12"/>
        <end position="33"/>
    </location>
</feature>
<protein>
    <recommendedName>
        <fullName evidence="2">YdbS-like PH domain-containing protein</fullName>
    </recommendedName>
</protein>
<name>A0A1H1SCD0_9CORY</name>
<gene>
    <name evidence="3" type="ORF">SAMN04488539_1711</name>
</gene>
<dbReference type="EMBL" id="LT629765">
    <property type="protein sequence ID" value="SDS45635.1"/>
    <property type="molecule type" value="Genomic_DNA"/>
</dbReference>
<reference evidence="3 4" key="1">
    <citation type="submission" date="2016-10" db="EMBL/GenBank/DDBJ databases">
        <authorList>
            <person name="de Groot N.N."/>
        </authorList>
    </citation>
    <scope>NUCLEOTIDE SEQUENCE [LARGE SCALE GENOMIC DNA]</scope>
    <source>
        <strain evidence="3 4">DSM 45434</strain>
    </source>
</reference>
<sequence>MNRVSPKLVVPHYLTTLMWTLIIGGALVVAYLIWGKWWLIPLGIVLAIALFNAVLIPLRVRAMGWLETEDELVLARGRMWRSLTVVPYGRIQFVDVTSGPVARALGMKTLEVNTASTTSVSSLPGIEADEADALRDRLAEKARERMSGL</sequence>
<dbReference type="PANTHER" id="PTHR34473">
    <property type="entry name" value="UPF0699 TRANSMEMBRANE PROTEIN YDBS"/>
    <property type="match status" value="1"/>
</dbReference>
<proteinExistence type="predicted"/>
<dbReference type="OrthoDB" id="7364633at2"/>
<feature type="domain" description="YdbS-like PH" evidence="2">
    <location>
        <begin position="61"/>
        <end position="138"/>
    </location>
</feature>
<evidence type="ECO:0000259" key="2">
    <source>
        <dbReference type="Pfam" id="PF03703"/>
    </source>
</evidence>
<dbReference type="STRING" id="1203190.GCA_000312345_01489"/>
<accession>A0A1H1SCD0</accession>
<keyword evidence="1" id="KW-0812">Transmembrane</keyword>
<keyword evidence="4" id="KW-1185">Reference proteome</keyword>
<evidence type="ECO:0000313" key="3">
    <source>
        <dbReference type="EMBL" id="SDS45635.1"/>
    </source>
</evidence>
<dbReference type="InterPro" id="IPR005182">
    <property type="entry name" value="YdbS-like_PH"/>
</dbReference>
<evidence type="ECO:0000256" key="1">
    <source>
        <dbReference type="SAM" id="Phobius"/>
    </source>
</evidence>
<dbReference type="PANTHER" id="PTHR34473:SF3">
    <property type="entry name" value="TRANSMEMBRANE PROTEIN-RELATED"/>
    <property type="match status" value="1"/>
</dbReference>
<organism evidence="3 4">
    <name type="scientific">Corynebacterium timonense</name>
    <dbReference type="NCBI Taxonomy" id="441500"/>
    <lineage>
        <taxon>Bacteria</taxon>
        <taxon>Bacillati</taxon>
        <taxon>Actinomycetota</taxon>
        <taxon>Actinomycetes</taxon>
        <taxon>Mycobacteriales</taxon>
        <taxon>Corynebacteriaceae</taxon>
        <taxon>Corynebacterium</taxon>
    </lineage>
</organism>
<dbReference type="Proteomes" id="UP000182237">
    <property type="component" value="Chromosome I"/>
</dbReference>
<dbReference type="eggNOG" id="COG3402">
    <property type="taxonomic scope" value="Bacteria"/>
</dbReference>
<keyword evidence="1" id="KW-1133">Transmembrane helix</keyword>
<evidence type="ECO:0000313" key="4">
    <source>
        <dbReference type="Proteomes" id="UP000182237"/>
    </source>
</evidence>
<feature type="transmembrane region" description="Helical" evidence="1">
    <location>
        <begin position="39"/>
        <end position="58"/>
    </location>
</feature>
<dbReference type="AlphaFoldDB" id="A0A1H1SCD0"/>
<dbReference type="Pfam" id="PF03703">
    <property type="entry name" value="bPH_2"/>
    <property type="match status" value="1"/>
</dbReference>